<reference evidence="6 7" key="1">
    <citation type="journal article" date="2022" name="Nat. Genet.">
        <title>Improved pea reference genome and pan-genome highlight genomic features and evolutionary characteristics.</title>
        <authorList>
            <person name="Yang T."/>
            <person name="Liu R."/>
            <person name="Luo Y."/>
            <person name="Hu S."/>
            <person name="Wang D."/>
            <person name="Wang C."/>
            <person name="Pandey M.K."/>
            <person name="Ge S."/>
            <person name="Xu Q."/>
            <person name="Li N."/>
            <person name="Li G."/>
            <person name="Huang Y."/>
            <person name="Saxena R.K."/>
            <person name="Ji Y."/>
            <person name="Li M."/>
            <person name="Yan X."/>
            <person name="He Y."/>
            <person name="Liu Y."/>
            <person name="Wang X."/>
            <person name="Xiang C."/>
            <person name="Varshney R.K."/>
            <person name="Ding H."/>
            <person name="Gao S."/>
            <person name="Zong X."/>
        </authorList>
    </citation>
    <scope>NUCLEOTIDE SEQUENCE [LARGE SCALE GENOMIC DNA]</scope>
    <source>
        <strain evidence="6 7">cv. Zhongwan 6</strain>
    </source>
</reference>
<organism evidence="6 7">
    <name type="scientific">Pisum sativum</name>
    <name type="common">Garden pea</name>
    <name type="synonym">Lathyrus oleraceus</name>
    <dbReference type="NCBI Taxonomy" id="3888"/>
    <lineage>
        <taxon>Eukaryota</taxon>
        <taxon>Viridiplantae</taxon>
        <taxon>Streptophyta</taxon>
        <taxon>Embryophyta</taxon>
        <taxon>Tracheophyta</taxon>
        <taxon>Spermatophyta</taxon>
        <taxon>Magnoliopsida</taxon>
        <taxon>eudicotyledons</taxon>
        <taxon>Gunneridae</taxon>
        <taxon>Pentapetalae</taxon>
        <taxon>rosids</taxon>
        <taxon>fabids</taxon>
        <taxon>Fabales</taxon>
        <taxon>Fabaceae</taxon>
        <taxon>Papilionoideae</taxon>
        <taxon>50 kb inversion clade</taxon>
        <taxon>NPAAA clade</taxon>
        <taxon>Hologalegina</taxon>
        <taxon>IRL clade</taxon>
        <taxon>Fabeae</taxon>
        <taxon>Lathyrus</taxon>
    </lineage>
</organism>
<dbReference type="PROSITE" id="PS50137">
    <property type="entry name" value="DS_RBD"/>
    <property type="match status" value="3"/>
</dbReference>
<comment type="caution">
    <text evidence="6">The sequence shown here is derived from an EMBL/GenBank/DDBJ whole genome shotgun (WGS) entry which is preliminary data.</text>
</comment>
<dbReference type="EMBL" id="JAMSHJ010000005">
    <property type="protein sequence ID" value="KAI5406885.1"/>
    <property type="molecule type" value="Genomic_DNA"/>
</dbReference>
<protein>
    <recommendedName>
        <fullName evidence="5">DRBM domain-containing protein</fullName>
    </recommendedName>
</protein>
<evidence type="ECO:0000256" key="2">
    <source>
        <dbReference type="ARBA" id="ARBA00022884"/>
    </source>
</evidence>
<dbReference type="SMART" id="SM00358">
    <property type="entry name" value="DSRM"/>
    <property type="match status" value="3"/>
</dbReference>
<dbReference type="Proteomes" id="UP001058974">
    <property type="component" value="Chromosome 5"/>
</dbReference>
<keyword evidence="4" id="KW-0812">Transmembrane</keyword>
<dbReference type="Gramene" id="Psat05G0323400-T1">
    <property type="protein sequence ID" value="KAI5406885.1"/>
    <property type="gene ID" value="KIW84_053234"/>
</dbReference>
<evidence type="ECO:0000313" key="6">
    <source>
        <dbReference type="EMBL" id="KAI5406885.1"/>
    </source>
</evidence>
<dbReference type="Pfam" id="PF00035">
    <property type="entry name" value="dsrm"/>
    <property type="match status" value="3"/>
</dbReference>
<name>A0A9D4WU81_PEA</name>
<dbReference type="SUPFAM" id="SSF54768">
    <property type="entry name" value="dsRNA-binding domain-like"/>
    <property type="match status" value="3"/>
</dbReference>
<proteinExistence type="predicted"/>
<sequence>MQPYIISCIFNQYFVYIVYIGFTFHFHSIFTIVVIDEGVRVKMYKTQLQQLCQQKRWSLPKYSAMNDGPQHKPSYKASVLVNDVIFTSSDTFSSSKEAQNQAAMRAFLNFTSPSSGSSTPTKEVGAAKPQETPVIMAETDRLCKHQLQNYARKNNLDQPVFTIITEGLPNVIRYKATVVIGGTSFDSPTFFNTIKDAEHAAAKVALKELPISADLFKKDESCPAKSLLLELTQREGFSKPTYKTTDSGSNHMPTFFSTVEVDGVEFHGKASRSIKQAEHDAAKIAYIALKECGLHTYASFSSSTKKNTTLQASRTSDVAKSKQILNSNDQHLNQEILHTDTKVNNGKYNGTFPLPPNKKTKITNMCPSSSHDKPPPVLISESNKGKTSNTSYLLGNRFKVYTSFPNIKFPEGITIVPIGEDKWVAACLECQNDKDV</sequence>
<dbReference type="GO" id="GO:0003723">
    <property type="term" value="F:RNA binding"/>
    <property type="evidence" value="ECO:0007669"/>
    <property type="project" value="UniProtKB-UniRule"/>
</dbReference>
<feature type="domain" description="DRBM" evidence="5">
    <location>
        <begin position="43"/>
        <end position="112"/>
    </location>
</feature>
<accession>A0A9D4WU81</accession>
<keyword evidence="4" id="KW-0472">Membrane</keyword>
<gene>
    <name evidence="6" type="ORF">KIW84_053234</name>
</gene>
<keyword evidence="4" id="KW-1133">Transmembrane helix</keyword>
<evidence type="ECO:0000259" key="5">
    <source>
        <dbReference type="PROSITE" id="PS50137"/>
    </source>
</evidence>
<feature type="transmembrane region" description="Helical" evidence="4">
    <location>
        <begin position="13"/>
        <end position="35"/>
    </location>
</feature>
<evidence type="ECO:0000256" key="4">
    <source>
        <dbReference type="SAM" id="Phobius"/>
    </source>
</evidence>
<dbReference type="PANTHER" id="PTHR46031:SF31">
    <property type="entry name" value="DOUBLE-STRANDED RNA-BINDING PROTEIN 1-LIKE"/>
    <property type="match status" value="1"/>
</dbReference>
<feature type="domain" description="DRBM" evidence="5">
    <location>
        <begin position="147"/>
        <end position="211"/>
    </location>
</feature>
<keyword evidence="7" id="KW-1185">Reference proteome</keyword>
<dbReference type="PANTHER" id="PTHR46031">
    <property type="match status" value="1"/>
</dbReference>
<evidence type="ECO:0000256" key="3">
    <source>
        <dbReference type="PROSITE-ProRule" id="PRU00266"/>
    </source>
</evidence>
<keyword evidence="2 3" id="KW-0694">RNA-binding</keyword>
<dbReference type="OrthoDB" id="5274873at2759"/>
<dbReference type="AlphaFoldDB" id="A0A9D4WU81"/>
<keyword evidence="1" id="KW-0677">Repeat</keyword>
<evidence type="ECO:0000256" key="1">
    <source>
        <dbReference type="ARBA" id="ARBA00022737"/>
    </source>
</evidence>
<feature type="domain" description="DRBM" evidence="5">
    <location>
        <begin position="223"/>
        <end position="291"/>
    </location>
</feature>
<dbReference type="InterPro" id="IPR014720">
    <property type="entry name" value="dsRBD_dom"/>
</dbReference>
<evidence type="ECO:0000313" key="7">
    <source>
        <dbReference type="Proteomes" id="UP001058974"/>
    </source>
</evidence>
<dbReference type="Gene3D" id="3.30.160.20">
    <property type="match status" value="3"/>
</dbReference>